<accession>A0A919HS19</accession>
<dbReference type="SUPFAM" id="SSF103473">
    <property type="entry name" value="MFS general substrate transporter"/>
    <property type="match status" value="1"/>
</dbReference>
<dbReference type="AlphaFoldDB" id="A0A919HS19"/>
<protein>
    <recommendedName>
        <fullName evidence="4">Cyanate transporter CynX family</fullName>
    </recommendedName>
</protein>
<evidence type="ECO:0000313" key="2">
    <source>
        <dbReference type="EMBL" id="GHK52433.1"/>
    </source>
</evidence>
<dbReference type="InterPro" id="IPR052524">
    <property type="entry name" value="MFS_Cyanate_Porter"/>
</dbReference>
<keyword evidence="1" id="KW-1133">Transmembrane helix</keyword>
<dbReference type="EMBL" id="BNFF01000001">
    <property type="protein sequence ID" value="GHK52433.1"/>
    <property type="molecule type" value="Genomic_DNA"/>
</dbReference>
<feature type="transmembrane region" description="Helical" evidence="1">
    <location>
        <begin position="81"/>
        <end position="97"/>
    </location>
</feature>
<dbReference type="Gene3D" id="1.20.1250.20">
    <property type="entry name" value="MFS general substrate transporter like domains"/>
    <property type="match status" value="1"/>
</dbReference>
<sequence>MSSVISSTGRRPALLIAGILLIATTLRVVFTGAAPLLDAIRSDYGLTTAQTGLLTTLPLLAFGLVSPLAAGVARRFGMERSLLLAMLLICAGIALRLPSAALLFIGTAVIGCGIALGNVLLPGLIKRDFAACRADDRRLFPDDGRRGGAWFGAGGPRGDGRIRLARALLLLMVFRYWRSSAGCRSPGAGRRRH</sequence>
<organism evidence="2 3">
    <name type="scientific">Klebsiella pneumoniae</name>
    <dbReference type="NCBI Taxonomy" id="573"/>
    <lineage>
        <taxon>Bacteria</taxon>
        <taxon>Pseudomonadati</taxon>
        <taxon>Pseudomonadota</taxon>
        <taxon>Gammaproteobacteria</taxon>
        <taxon>Enterobacterales</taxon>
        <taxon>Enterobacteriaceae</taxon>
        <taxon>Klebsiella/Raoultella group</taxon>
        <taxon>Klebsiella</taxon>
        <taxon>Klebsiella pneumoniae complex</taxon>
    </lineage>
</organism>
<keyword evidence="1" id="KW-0812">Transmembrane</keyword>
<keyword evidence="1" id="KW-0472">Membrane</keyword>
<dbReference type="PANTHER" id="PTHR23523">
    <property type="match status" value="1"/>
</dbReference>
<dbReference type="PANTHER" id="PTHR23523:SF2">
    <property type="entry name" value="2-NITROIMIDAZOLE TRANSPORTER"/>
    <property type="match status" value="1"/>
</dbReference>
<name>A0A919HS19_KLEPN</name>
<gene>
    <name evidence="2" type="ORF">KPZU09_21690</name>
</gene>
<dbReference type="InterPro" id="IPR036259">
    <property type="entry name" value="MFS_trans_sf"/>
</dbReference>
<feature type="transmembrane region" description="Helical" evidence="1">
    <location>
        <begin position="49"/>
        <end position="69"/>
    </location>
</feature>
<evidence type="ECO:0000256" key="1">
    <source>
        <dbReference type="SAM" id="Phobius"/>
    </source>
</evidence>
<evidence type="ECO:0000313" key="3">
    <source>
        <dbReference type="Proteomes" id="UP000655094"/>
    </source>
</evidence>
<proteinExistence type="predicted"/>
<comment type="caution">
    <text evidence="2">The sequence shown here is derived from an EMBL/GenBank/DDBJ whole genome shotgun (WGS) entry which is preliminary data.</text>
</comment>
<dbReference type="Proteomes" id="UP000655094">
    <property type="component" value="Unassembled WGS sequence"/>
</dbReference>
<reference evidence="2" key="1">
    <citation type="submission" date="2020-10" db="EMBL/GenBank/DDBJ databases">
        <title>Genome Sequence of ESBL Producing Zambian Clinical Strains.</title>
        <authorList>
            <person name="Shawa M."/>
            <person name="Furuta Y."/>
            <person name="Simbotwe M."/>
            <person name="Mulenga E."/>
            <person name="Mubanga M."/>
            <person name="Mulenga G."/>
            <person name="Kaile C."/>
            <person name="Zorigt T."/>
            <person name="Hang'ombe B."/>
            <person name="Higashi H."/>
        </authorList>
    </citation>
    <scope>NUCLEOTIDE SEQUENCE</scope>
    <source>
        <strain evidence="2">Zam_UTH_09</strain>
    </source>
</reference>
<evidence type="ECO:0008006" key="4">
    <source>
        <dbReference type="Google" id="ProtNLM"/>
    </source>
</evidence>
<feature type="transmembrane region" description="Helical" evidence="1">
    <location>
        <begin position="103"/>
        <end position="125"/>
    </location>
</feature>
<feature type="transmembrane region" description="Helical" evidence="1">
    <location>
        <begin position="12"/>
        <end position="37"/>
    </location>
</feature>